<evidence type="ECO:0000313" key="2">
    <source>
        <dbReference type="EMBL" id="PST82011.1"/>
    </source>
</evidence>
<evidence type="ECO:0000313" key="3">
    <source>
        <dbReference type="Proteomes" id="UP000240912"/>
    </source>
</evidence>
<name>A0A2T3HI03_9SPHI</name>
<sequence length="237" mass="26401">MQGSNEVANDQGGEPARNRLVQGYPGLFPPPSDFECVYARRDTQPPAFCFFLARKRSSLRGNERLESLWKQEPPLAVIPGFVPQHNKLSTPYSGIPPRCAGVRDDGLVGWGRVACRVLMDQGLRNKEQRPERLSLRRAEAVSDDSTILESFLTAFDRCEAALYLLAAEKNAKSCRALTRLRTTKAGNQPGIDWCKGIRAFSRCPQTLNAFMQEEIHSRPPFASFWRGKEVASAAMSG</sequence>
<feature type="region of interest" description="Disordered" evidence="1">
    <location>
        <begin position="1"/>
        <end position="23"/>
    </location>
</feature>
<dbReference type="EMBL" id="PYLS01000007">
    <property type="protein sequence ID" value="PST82011.1"/>
    <property type="molecule type" value="Genomic_DNA"/>
</dbReference>
<gene>
    <name evidence="2" type="ORF">C7T94_17650</name>
</gene>
<dbReference type="Proteomes" id="UP000240912">
    <property type="component" value="Unassembled WGS sequence"/>
</dbReference>
<proteinExistence type="predicted"/>
<dbReference type="AlphaFoldDB" id="A0A2T3HI03"/>
<comment type="caution">
    <text evidence="2">The sequence shown here is derived from an EMBL/GenBank/DDBJ whole genome shotgun (WGS) entry which is preliminary data.</text>
</comment>
<accession>A0A2T3HI03</accession>
<protein>
    <submittedName>
        <fullName evidence="2">Uncharacterized protein</fullName>
    </submittedName>
</protein>
<reference evidence="2 3" key="1">
    <citation type="submission" date="2018-03" db="EMBL/GenBank/DDBJ databases">
        <authorList>
            <person name="Keele B.F."/>
        </authorList>
    </citation>
    <scope>NUCLEOTIDE SEQUENCE [LARGE SCALE GENOMIC DNA]</scope>
    <source>
        <strain evidence="2 3">YL28-9</strain>
    </source>
</reference>
<evidence type="ECO:0000256" key="1">
    <source>
        <dbReference type="SAM" id="MobiDB-lite"/>
    </source>
</evidence>
<keyword evidence="3" id="KW-1185">Reference proteome</keyword>
<organism evidence="2 3">
    <name type="scientific">Pedobacter yulinensis</name>
    <dbReference type="NCBI Taxonomy" id="2126353"/>
    <lineage>
        <taxon>Bacteria</taxon>
        <taxon>Pseudomonadati</taxon>
        <taxon>Bacteroidota</taxon>
        <taxon>Sphingobacteriia</taxon>
        <taxon>Sphingobacteriales</taxon>
        <taxon>Sphingobacteriaceae</taxon>
        <taxon>Pedobacter</taxon>
    </lineage>
</organism>